<dbReference type="RefSeq" id="WP_118280178.1">
    <property type="nucleotide sequence ID" value="NZ_JACOPG010000002.1"/>
</dbReference>
<evidence type="ECO:0000256" key="3">
    <source>
        <dbReference type="ARBA" id="ARBA00023027"/>
    </source>
</evidence>
<dbReference type="InterPro" id="IPR013328">
    <property type="entry name" value="6PGD_dom2"/>
</dbReference>
<feature type="domain" description="3-hydroxyisobutyrate dehydrogenase-like NAD-binding" evidence="5">
    <location>
        <begin position="162"/>
        <end position="281"/>
    </location>
</feature>
<dbReference type="Pfam" id="PF14833">
    <property type="entry name" value="NAD_binding_11"/>
    <property type="match status" value="1"/>
</dbReference>
<dbReference type="Pfam" id="PF03446">
    <property type="entry name" value="NAD_binding_2"/>
    <property type="match status" value="1"/>
</dbReference>
<dbReference type="InterPro" id="IPR015815">
    <property type="entry name" value="HIBADH-related"/>
</dbReference>
<gene>
    <name evidence="6" type="ORF">H8R94_04660</name>
</gene>
<dbReference type="PANTHER" id="PTHR22981">
    <property type="entry name" value="3-HYDROXYISOBUTYRATE DEHYDROGENASE-RELATED"/>
    <property type="match status" value="1"/>
</dbReference>
<dbReference type="Gene3D" id="1.10.1040.10">
    <property type="entry name" value="N-(1-d-carboxylethyl)-l-norvaline Dehydrogenase, domain 2"/>
    <property type="match status" value="1"/>
</dbReference>
<dbReference type="PANTHER" id="PTHR22981:SF7">
    <property type="entry name" value="3-HYDROXYISOBUTYRATE DEHYDROGENASE, MITOCHONDRIAL"/>
    <property type="match status" value="1"/>
</dbReference>
<reference evidence="6 7" key="1">
    <citation type="submission" date="2020-08" db="EMBL/GenBank/DDBJ databases">
        <title>Genome public.</title>
        <authorList>
            <person name="Liu C."/>
            <person name="Sun Q."/>
        </authorList>
    </citation>
    <scope>NUCLEOTIDE SEQUENCE [LARGE SCALE GENOMIC DNA]</scope>
    <source>
        <strain evidence="6 7">NSJ-9</strain>
    </source>
</reference>
<keyword evidence="7" id="KW-1185">Reference proteome</keyword>
<organism evidence="6 7">
    <name type="scientific">Roseburia lenta</name>
    <dbReference type="NCBI Taxonomy" id="2763061"/>
    <lineage>
        <taxon>Bacteria</taxon>
        <taxon>Bacillati</taxon>
        <taxon>Bacillota</taxon>
        <taxon>Clostridia</taxon>
        <taxon>Lachnospirales</taxon>
        <taxon>Lachnospiraceae</taxon>
        <taxon>Roseburia</taxon>
    </lineage>
</organism>
<evidence type="ECO:0000313" key="7">
    <source>
        <dbReference type="Proteomes" id="UP000643810"/>
    </source>
</evidence>
<dbReference type="InterPro" id="IPR036291">
    <property type="entry name" value="NAD(P)-bd_dom_sf"/>
</dbReference>
<sequence length="285" mass="30758">MKIGFIGLGIMGESMCENIVKKHDDKVYVFDFVEAKVKQLEAVGAVACSSSKEVAEHADVIISMVPKSEHSRSVYNEVLPVLDATKTCIDMSTIDPSVSVEISEMVKATGAQFIDAPVVKSKPAAIAGKLGIYVGGDEATFEAMRPILSYMGENVIRMGDNGKGLVMKICHNALVSQIQNGVNETSTLAAANGIDIMTFAQAISYGGGQNFYLDSKKEPISKEDYTTAFSIENEYKDVNICMNLAKECGVSMPGEENALRVYQAAMDAGYGKEDFCATIKVVREQ</sequence>
<name>A0ABR7GEM7_9FIRM</name>
<evidence type="ECO:0000259" key="4">
    <source>
        <dbReference type="Pfam" id="PF03446"/>
    </source>
</evidence>
<evidence type="ECO:0000256" key="1">
    <source>
        <dbReference type="ARBA" id="ARBA00009080"/>
    </source>
</evidence>
<evidence type="ECO:0000259" key="5">
    <source>
        <dbReference type="Pfam" id="PF14833"/>
    </source>
</evidence>
<evidence type="ECO:0000256" key="2">
    <source>
        <dbReference type="ARBA" id="ARBA00023002"/>
    </source>
</evidence>
<comment type="caution">
    <text evidence="6">The sequence shown here is derived from an EMBL/GenBank/DDBJ whole genome shotgun (WGS) entry which is preliminary data.</text>
</comment>
<accession>A0ABR7GEM7</accession>
<dbReference type="Gene3D" id="3.40.50.720">
    <property type="entry name" value="NAD(P)-binding Rossmann-like Domain"/>
    <property type="match status" value="1"/>
</dbReference>
<proteinExistence type="inferred from homology"/>
<dbReference type="InterPro" id="IPR008927">
    <property type="entry name" value="6-PGluconate_DH-like_C_sf"/>
</dbReference>
<evidence type="ECO:0000313" key="6">
    <source>
        <dbReference type="EMBL" id="MBC5685899.1"/>
    </source>
</evidence>
<feature type="domain" description="6-phosphogluconate dehydrogenase NADP-binding" evidence="4">
    <location>
        <begin position="2"/>
        <end position="159"/>
    </location>
</feature>
<comment type="similarity">
    <text evidence="1">Belongs to the HIBADH-related family.</text>
</comment>
<dbReference type="SUPFAM" id="SSF48179">
    <property type="entry name" value="6-phosphogluconate dehydrogenase C-terminal domain-like"/>
    <property type="match status" value="1"/>
</dbReference>
<keyword evidence="3" id="KW-0520">NAD</keyword>
<dbReference type="InterPro" id="IPR029154">
    <property type="entry name" value="HIBADH-like_NADP-bd"/>
</dbReference>
<protein>
    <submittedName>
        <fullName evidence="6">NAD(P)-dependent oxidoreductase</fullName>
    </submittedName>
</protein>
<dbReference type="Proteomes" id="UP000643810">
    <property type="component" value="Unassembled WGS sequence"/>
</dbReference>
<dbReference type="EMBL" id="JACOPG010000002">
    <property type="protein sequence ID" value="MBC5685899.1"/>
    <property type="molecule type" value="Genomic_DNA"/>
</dbReference>
<dbReference type="PIRSF" id="PIRSF000103">
    <property type="entry name" value="HIBADH"/>
    <property type="match status" value="1"/>
</dbReference>
<dbReference type="InterPro" id="IPR006115">
    <property type="entry name" value="6PGDH_NADP-bd"/>
</dbReference>
<keyword evidence="2" id="KW-0560">Oxidoreductase</keyword>
<dbReference type="SUPFAM" id="SSF51735">
    <property type="entry name" value="NAD(P)-binding Rossmann-fold domains"/>
    <property type="match status" value="1"/>
</dbReference>